<sequence>MTRLTDIIDIQITRETAAVAQTNFNVPLFIAAHAAFSERARTYSTPEAVAEDFGTSGVVYTAASKLFSQQLKPTKIVIGRRHVPSVTVSTNTVSVGVSYTLTITGQTFSYTSVALDTAVEIMAGLKTAYNVSPIIGVTVTDNLDGTLTVAAPVDVNYSVKVSSNLTTANAPSTESWPDAVEAVQAVDDTWYALCIESHLTADVLATAAAIEAKKKIFGTSSNAQDVQTTSTTDLFTQLKDLGYQRTFGVFSATADSEYPECAWIGYQLQEQPGSNTWAYKELAGVTVSRLSDTVSKNILDKNGNTYEAVGSLNSTVGGKMFGGEWIDVIVFVDWLEQRMKERLWFRMRNSKKIPYTAAGAAIIEAEVRAQLNDGIRAGGLADSPAPIVSVPDVLSVSANLRAQRIFEGITFEARLAGAIHFVKIRGTVTV</sequence>
<name>A0AAX4MX37_9CAUD</name>
<protein>
    <submittedName>
        <fullName evidence="1">Virion structural protein</fullName>
    </submittedName>
</protein>
<accession>A0AAX4MX37</accession>
<reference evidence="1 2" key="1">
    <citation type="submission" date="2024-03" db="EMBL/GenBank/DDBJ databases">
        <title>Isolation and characterization of a phage collection against Pseudomonas putida.</title>
        <authorList>
            <person name="Brauer A."/>
            <person name="Rosendahl S."/>
            <person name="Kangsep A."/>
            <person name="Rikberg R."/>
            <person name="Lewanczyk A.C."/>
            <person name="Horak R."/>
            <person name="Tamman H."/>
        </authorList>
    </citation>
    <scope>NUCLEOTIDE SEQUENCE [LARGE SCALE GENOMIC DNA]</scope>
</reference>
<organism evidence="1 2">
    <name type="scientific">Pseudomonas phage vB_PpuM-Amme-3</name>
    <dbReference type="NCBI Taxonomy" id="3132617"/>
    <lineage>
        <taxon>Viruses</taxon>
        <taxon>Duplodnaviria</taxon>
        <taxon>Heunggongvirae</taxon>
        <taxon>Uroviricota</taxon>
        <taxon>Caudoviricetes</taxon>
        <taxon>Vandenendeviridae</taxon>
        <taxon>Gorskivirinae</taxon>
        <taxon>Tartuvirus</taxon>
        <taxon>Tartuvirus amme3</taxon>
    </lineage>
</organism>
<dbReference type="Proteomes" id="UP001438490">
    <property type="component" value="Segment"/>
</dbReference>
<keyword evidence="2" id="KW-1185">Reference proteome</keyword>
<dbReference type="InterPro" id="IPR021808">
    <property type="entry name" value="DUF3383"/>
</dbReference>
<evidence type="ECO:0000313" key="1">
    <source>
        <dbReference type="EMBL" id="WYV99007.1"/>
    </source>
</evidence>
<proteinExistence type="predicted"/>
<dbReference type="Pfam" id="PF11863">
    <property type="entry name" value="DUF3383"/>
    <property type="match status" value="1"/>
</dbReference>
<gene>
    <name evidence="1" type="ORF">Amme3_00011</name>
</gene>
<evidence type="ECO:0000313" key="2">
    <source>
        <dbReference type="Proteomes" id="UP001438490"/>
    </source>
</evidence>
<dbReference type="EMBL" id="PP496413">
    <property type="protein sequence ID" value="WYV99007.1"/>
    <property type="molecule type" value="Genomic_DNA"/>
</dbReference>